<dbReference type="PIRSF" id="PIRSF000726">
    <property type="entry name" value="Asp_kin"/>
    <property type="match status" value="1"/>
</dbReference>
<dbReference type="PANTHER" id="PTHR21499:SF67">
    <property type="entry name" value="ASPARTOKINASE 3"/>
    <property type="match status" value="1"/>
</dbReference>
<keyword evidence="21" id="KW-1185">Reference proteome</keyword>
<dbReference type="EMBL" id="NFHO01000010">
    <property type="protein sequence ID" value="OUN41956.1"/>
    <property type="molecule type" value="Genomic_DNA"/>
</dbReference>
<dbReference type="NCBIfam" id="NF006540">
    <property type="entry name" value="PRK09034.1"/>
    <property type="match status" value="1"/>
</dbReference>
<comment type="caution">
    <text evidence="20">The sequence shown here is derived from an EMBL/GenBank/DDBJ whole genome shotgun (WGS) entry which is preliminary data.</text>
</comment>
<dbReference type="PROSITE" id="PS51671">
    <property type="entry name" value="ACT"/>
    <property type="match status" value="1"/>
</dbReference>
<comment type="function">
    <text evidence="2">Catalyzes the phosphorylation of the beta-carboxyl group of aspartic acid with ATP to yield 4-phospho-L-aspartate, which is involved in the branched biosynthetic pathway leading to the biosynthesis of amino acids threonine, isoleucine and methionine.</text>
</comment>
<feature type="binding site" evidence="16">
    <location>
        <begin position="6"/>
        <end position="9"/>
    </location>
    <ligand>
        <name>ATP</name>
        <dbReference type="ChEBI" id="CHEBI:30616"/>
    </ligand>
</feature>
<sequence length="464" mass="51124">MIKIAKFGGSSVADAKHFRQIKKIVDADPSRRFVVVSACGRRYKSDAKVTDLLYLVAAHVRYHVSCDDLLEDIGKRYFDIAEELGLNYPIHEEFAAFAEQARAGELTTEELVSRGEYFTAQLMAEYLGLPFLDAADVVAFHHDGSLSMTRTHALIQERGIPGGFVMPGFYGATREGQIKLLDRGGGDISGSILAKCLDADLYENWTDVSGFLSADPRIVEHPQPIGRITYQEMRELSYMGASVLHEEAVFPVMEAGIPIAVKNTNRPLDPGTIISDREDFVSDEPIITGVTGKRNFVAVHIFKDHMSNEVGYLRRVLSIFERYRVSIEHIPSGIDSFAVVVQGSDVKDSLWSIVADIKTEATPDSIKVVDNLALISTVGRNMIGRPGVSGSLFAALGQEGISIRMIAQGSDEINIIVGVRDDDFERAIRAIYRAFSDGDHLLELSDLKRAEEEARAEAAVLANR</sequence>
<evidence type="ECO:0000313" key="20">
    <source>
        <dbReference type="EMBL" id="OUN41956.1"/>
    </source>
</evidence>
<feature type="binding site" evidence="16">
    <location>
        <position position="50"/>
    </location>
    <ligand>
        <name>substrate</name>
    </ligand>
</feature>
<dbReference type="InterPro" id="IPR054352">
    <property type="entry name" value="ACT_Aspartokinase"/>
</dbReference>
<dbReference type="UniPathway" id="UPA00050">
    <property type="reaction ID" value="UER00461"/>
</dbReference>
<dbReference type="InterPro" id="IPR036393">
    <property type="entry name" value="AceGlu_kinase-like_sf"/>
</dbReference>
<dbReference type="GO" id="GO:0009088">
    <property type="term" value="P:threonine biosynthetic process"/>
    <property type="evidence" value="ECO:0007669"/>
    <property type="project" value="UniProtKB-UniPathway"/>
</dbReference>
<feature type="binding site" evidence="16">
    <location>
        <position position="217"/>
    </location>
    <ligand>
        <name>ATP</name>
        <dbReference type="ChEBI" id="CHEBI:30616"/>
    </ligand>
</feature>
<gene>
    <name evidence="20" type="ORF">B5G21_08830</name>
</gene>
<comment type="pathway">
    <text evidence="4 18">Amino-acid biosynthesis; L-methionine biosynthesis via de novo pathway; L-homoserine from L-aspartate: step 1/3.</text>
</comment>
<evidence type="ECO:0000256" key="1">
    <source>
        <dbReference type="ARBA" id="ARBA00002843"/>
    </source>
</evidence>
<dbReference type="SUPFAM" id="SSF53633">
    <property type="entry name" value="Carbamate kinase-like"/>
    <property type="match status" value="1"/>
</dbReference>
<keyword evidence="9 17" id="KW-0808">Transferase</keyword>
<dbReference type="EC" id="2.7.2.4" evidence="7 17"/>
<protein>
    <recommendedName>
        <fullName evidence="8 17">Aspartokinase</fullName>
        <ecNumber evidence="7 17">2.7.2.4</ecNumber>
    </recommendedName>
</protein>
<comment type="function">
    <text evidence="1">Catalyzes the phosphorylation of the beta-carboxyl group of aspartic acid with ATP to yield 4-phospho-L-aspartate, which is involved in the branched biosynthetic pathway leading to the biosynthesis of amino acids lysine, threonine, isoleucine and methionine.</text>
</comment>
<feature type="domain" description="ACT" evidence="19">
    <location>
        <begin position="377"/>
        <end position="449"/>
    </location>
</feature>
<dbReference type="PROSITE" id="PS00324">
    <property type="entry name" value="ASPARTOKINASE"/>
    <property type="match status" value="1"/>
</dbReference>
<dbReference type="SUPFAM" id="SSF55021">
    <property type="entry name" value="ACT-like"/>
    <property type="match status" value="2"/>
</dbReference>
<dbReference type="NCBIfam" id="TIGR00657">
    <property type="entry name" value="asp_kinases"/>
    <property type="match status" value="1"/>
</dbReference>
<comment type="similarity">
    <text evidence="6 17">Belongs to the aspartokinase family.</text>
</comment>
<dbReference type="InterPro" id="IPR001048">
    <property type="entry name" value="Asp/Glu/Uridylate_kinase"/>
</dbReference>
<dbReference type="eggNOG" id="COG0527">
    <property type="taxonomic scope" value="Bacteria"/>
</dbReference>
<dbReference type="InterPro" id="IPR018042">
    <property type="entry name" value="Aspartate_kinase_CS"/>
</dbReference>
<organism evidence="20 21">
    <name type="scientific">Enorma massiliensis</name>
    <dbReference type="NCBI Taxonomy" id="1472761"/>
    <lineage>
        <taxon>Bacteria</taxon>
        <taxon>Bacillati</taxon>
        <taxon>Actinomycetota</taxon>
        <taxon>Coriobacteriia</taxon>
        <taxon>Coriobacteriales</taxon>
        <taxon>Coriobacteriaceae</taxon>
        <taxon>Enorma</taxon>
    </lineage>
</organism>
<dbReference type="GO" id="GO:0005524">
    <property type="term" value="F:ATP binding"/>
    <property type="evidence" value="ECO:0007669"/>
    <property type="project" value="UniProtKB-KW"/>
</dbReference>
<evidence type="ECO:0000256" key="6">
    <source>
        <dbReference type="ARBA" id="ARBA00010122"/>
    </source>
</evidence>
<proteinExistence type="inferred from homology"/>
<keyword evidence="13" id="KW-0220">Diaminopimelate biosynthesis</keyword>
<evidence type="ECO:0000256" key="3">
    <source>
        <dbReference type="ARBA" id="ARBA00004766"/>
    </source>
</evidence>
<evidence type="ECO:0000256" key="18">
    <source>
        <dbReference type="RuleBase" id="RU004249"/>
    </source>
</evidence>
<evidence type="ECO:0000256" key="12">
    <source>
        <dbReference type="ARBA" id="ARBA00022840"/>
    </source>
</evidence>
<keyword evidence="12 16" id="KW-0067">ATP-binding</keyword>
<evidence type="ECO:0000256" key="7">
    <source>
        <dbReference type="ARBA" id="ARBA00013059"/>
    </source>
</evidence>
<dbReference type="GO" id="GO:0005829">
    <property type="term" value="C:cytosol"/>
    <property type="evidence" value="ECO:0007669"/>
    <property type="project" value="TreeGrafter"/>
</dbReference>
<evidence type="ECO:0000256" key="13">
    <source>
        <dbReference type="ARBA" id="ARBA00022915"/>
    </source>
</evidence>
<dbReference type="Gene3D" id="3.40.1160.10">
    <property type="entry name" value="Acetylglutamate kinase-like"/>
    <property type="match status" value="1"/>
</dbReference>
<dbReference type="Pfam" id="PF22468">
    <property type="entry name" value="ACT_9"/>
    <property type="match status" value="1"/>
</dbReference>
<dbReference type="InterPro" id="IPR002912">
    <property type="entry name" value="ACT_dom"/>
</dbReference>
<dbReference type="UniPathway" id="UPA00034">
    <property type="reaction ID" value="UER00015"/>
</dbReference>
<evidence type="ECO:0000256" key="16">
    <source>
        <dbReference type="PIRSR" id="PIRSR000726-1"/>
    </source>
</evidence>
<dbReference type="GO" id="GO:0004072">
    <property type="term" value="F:aspartate kinase activity"/>
    <property type="evidence" value="ECO:0007669"/>
    <property type="project" value="UniProtKB-EC"/>
</dbReference>
<feature type="binding site" evidence="16">
    <location>
        <position position="116"/>
    </location>
    <ligand>
        <name>substrate</name>
    </ligand>
</feature>
<keyword evidence="14" id="KW-0457">Lysine biosynthesis</keyword>
<dbReference type="InterPro" id="IPR001341">
    <property type="entry name" value="Asp_kinase"/>
</dbReference>
<keyword evidence="18" id="KW-0028">Amino-acid biosynthesis</keyword>
<evidence type="ECO:0000256" key="11">
    <source>
        <dbReference type="ARBA" id="ARBA00022777"/>
    </source>
</evidence>
<evidence type="ECO:0000256" key="8">
    <source>
        <dbReference type="ARBA" id="ARBA00016273"/>
    </source>
</evidence>
<keyword evidence="11 17" id="KW-0418">Kinase</keyword>
<dbReference type="UniPathway" id="UPA00051">
    <property type="reaction ID" value="UER00462"/>
</dbReference>
<evidence type="ECO:0000256" key="9">
    <source>
        <dbReference type="ARBA" id="ARBA00022679"/>
    </source>
</evidence>
<comment type="pathway">
    <text evidence="5 18">Amino-acid biosynthesis; L-threonine biosynthesis; L-threonine from L-aspartate: step 1/5.</text>
</comment>
<feature type="binding site" evidence="16">
    <location>
        <begin position="206"/>
        <end position="207"/>
    </location>
    <ligand>
        <name>ATP</name>
        <dbReference type="ChEBI" id="CHEBI:30616"/>
    </ligand>
</feature>
<reference evidence="21" key="1">
    <citation type="submission" date="2017-04" db="EMBL/GenBank/DDBJ databases">
        <title>Function of individual gut microbiota members based on whole genome sequencing of pure cultures obtained from chicken caecum.</title>
        <authorList>
            <person name="Medvecky M."/>
            <person name="Cejkova D."/>
            <person name="Polansky O."/>
            <person name="Karasova D."/>
            <person name="Kubasova T."/>
            <person name="Cizek A."/>
            <person name="Rychlik I."/>
        </authorList>
    </citation>
    <scope>NUCLEOTIDE SEQUENCE [LARGE SCALE GENOMIC DNA]</scope>
    <source>
        <strain evidence="21">An70</strain>
    </source>
</reference>
<dbReference type="InterPro" id="IPR005260">
    <property type="entry name" value="Asp_kin_monofn"/>
</dbReference>
<evidence type="ECO:0000256" key="15">
    <source>
        <dbReference type="ARBA" id="ARBA00047872"/>
    </source>
</evidence>
<dbReference type="FunFam" id="3.30.2130.10:FF:000001">
    <property type="entry name" value="Bifunctional aspartokinase/homoserine dehydrogenase"/>
    <property type="match status" value="1"/>
</dbReference>
<dbReference type="STRING" id="1118060.GCA_000311845_00293"/>
<dbReference type="CDD" id="cd04916">
    <property type="entry name" value="ACT_AKiii-YclM-BS_2"/>
    <property type="match status" value="1"/>
</dbReference>
<dbReference type="RefSeq" id="WP_087186879.1">
    <property type="nucleotide sequence ID" value="NZ_NFHO01000010.1"/>
</dbReference>
<dbReference type="GO" id="GO:0009090">
    <property type="term" value="P:homoserine biosynthetic process"/>
    <property type="evidence" value="ECO:0007669"/>
    <property type="project" value="TreeGrafter"/>
</dbReference>
<comment type="catalytic activity">
    <reaction evidence="15 17">
        <text>L-aspartate + ATP = 4-phospho-L-aspartate + ADP</text>
        <dbReference type="Rhea" id="RHEA:23776"/>
        <dbReference type="ChEBI" id="CHEBI:29991"/>
        <dbReference type="ChEBI" id="CHEBI:30616"/>
        <dbReference type="ChEBI" id="CHEBI:57535"/>
        <dbReference type="ChEBI" id="CHEBI:456216"/>
        <dbReference type="EC" id="2.7.2.4"/>
    </reaction>
</comment>
<dbReference type="GO" id="GO:0019877">
    <property type="term" value="P:diaminopimelate biosynthetic process"/>
    <property type="evidence" value="ECO:0007669"/>
    <property type="project" value="UniProtKB-KW"/>
</dbReference>
<dbReference type="Gene3D" id="3.30.2130.10">
    <property type="entry name" value="VC0802-like"/>
    <property type="match status" value="1"/>
</dbReference>
<dbReference type="Pfam" id="PF00696">
    <property type="entry name" value="AA_kinase"/>
    <property type="match status" value="1"/>
</dbReference>
<keyword evidence="10 16" id="KW-0547">Nucleotide-binding</keyword>
<evidence type="ECO:0000259" key="19">
    <source>
        <dbReference type="PROSITE" id="PS51671"/>
    </source>
</evidence>
<evidence type="ECO:0000256" key="14">
    <source>
        <dbReference type="ARBA" id="ARBA00023154"/>
    </source>
</evidence>
<name>A0A1Y3TZG7_9ACTN</name>
<dbReference type="InterPro" id="IPR045865">
    <property type="entry name" value="ACT-like_dom_sf"/>
</dbReference>
<evidence type="ECO:0000256" key="10">
    <source>
        <dbReference type="ARBA" id="ARBA00022741"/>
    </source>
</evidence>
<evidence type="ECO:0000256" key="17">
    <source>
        <dbReference type="RuleBase" id="RU003448"/>
    </source>
</evidence>
<dbReference type="PANTHER" id="PTHR21499">
    <property type="entry name" value="ASPARTATE KINASE"/>
    <property type="match status" value="1"/>
</dbReference>
<evidence type="ECO:0000313" key="21">
    <source>
        <dbReference type="Proteomes" id="UP000196560"/>
    </source>
</evidence>
<dbReference type="Proteomes" id="UP000196560">
    <property type="component" value="Unassembled WGS sequence"/>
</dbReference>
<comment type="pathway">
    <text evidence="3 18">Amino-acid biosynthesis; L-lysine biosynthesis via DAP pathway; (S)-tetrahydrodipicolinate from L-aspartate: step 1/4.</text>
</comment>
<dbReference type="GO" id="GO:0009089">
    <property type="term" value="P:lysine biosynthetic process via diaminopimelate"/>
    <property type="evidence" value="ECO:0007669"/>
    <property type="project" value="UniProtKB-UniPathway"/>
</dbReference>
<accession>A0A1Y3TZG7</accession>
<evidence type="ECO:0000256" key="4">
    <source>
        <dbReference type="ARBA" id="ARBA00004986"/>
    </source>
</evidence>
<evidence type="ECO:0000256" key="5">
    <source>
        <dbReference type="ARBA" id="ARBA00005139"/>
    </source>
</evidence>
<evidence type="ECO:0000256" key="2">
    <source>
        <dbReference type="ARBA" id="ARBA00003121"/>
    </source>
</evidence>
<dbReference type="AlphaFoldDB" id="A0A1Y3TZG7"/>